<dbReference type="Gene3D" id="1.20.1600.10">
    <property type="entry name" value="Outer membrane efflux proteins (OEP)"/>
    <property type="match status" value="2"/>
</dbReference>
<dbReference type="STRING" id="1255043.TVNIR_1105"/>
<evidence type="ECO:0000313" key="2">
    <source>
        <dbReference type="Proteomes" id="UP000010809"/>
    </source>
</evidence>
<dbReference type="SUPFAM" id="SSF56954">
    <property type="entry name" value="Outer membrane efflux proteins (OEP)"/>
    <property type="match status" value="1"/>
</dbReference>
<sequence>MAEEDWRTANETVGEFTRGHIDILRWEAENPPPSFAEPLPAGEHLSMSAAVRIAFGNRPDLFATEDMNALARARADIAATAFARDVQRAWIQAVAAEQGLRRTGEAFEATEIAAELAARMTRVGNWGQDRLLREQLGLSDAGIQLAQTRQQAMSAREALVRKLGLWGDGLDFALPDALPPLPTQPLSGEGLEARALRTHPALRLAAIEAERSQRAVGSRTWSMWTEAAEDALSRAVAAGNDNGDPLAHPIEGAPVLKRRQLPRGHDAEKTARAAAEAAALAVTIRSQVREAYHQYQVAYDIARRADENQRLGEDLQEETLLRYNGMLDSTWDLLASARDRVERSSAAVQALGDFWLAHANLQAVVAGAEYPGPDAGSLRVAGRADAGGH</sequence>
<organism evidence="1 2">
    <name type="scientific">Thioalkalivibrio nitratireducens (strain DSM 14787 / UNIQEM 213 / ALEN2)</name>
    <dbReference type="NCBI Taxonomy" id="1255043"/>
    <lineage>
        <taxon>Bacteria</taxon>
        <taxon>Pseudomonadati</taxon>
        <taxon>Pseudomonadota</taxon>
        <taxon>Gammaproteobacteria</taxon>
        <taxon>Chromatiales</taxon>
        <taxon>Ectothiorhodospiraceae</taxon>
        <taxon>Thioalkalivibrio</taxon>
    </lineage>
</organism>
<dbReference type="eggNOG" id="COG1538">
    <property type="taxonomic scope" value="Bacteria"/>
</dbReference>
<dbReference type="EMBL" id="CP003989">
    <property type="protein sequence ID" value="AGA32784.1"/>
    <property type="molecule type" value="Genomic_DNA"/>
</dbReference>
<dbReference type="KEGG" id="tni:TVNIR_1105"/>
<protein>
    <submittedName>
        <fullName evidence="1">Copper tolerance protein</fullName>
    </submittedName>
</protein>
<evidence type="ECO:0000313" key="1">
    <source>
        <dbReference type="EMBL" id="AGA32784.1"/>
    </source>
</evidence>
<accession>L0DT49</accession>
<dbReference type="Proteomes" id="UP000010809">
    <property type="component" value="Chromosome"/>
</dbReference>
<name>L0DT49_THIND</name>
<gene>
    <name evidence="1" type="ordered locus">TVNIR_1105</name>
</gene>
<dbReference type="AlphaFoldDB" id="L0DT49"/>
<proteinExistence type="predicted"/>
<dbReference type="PATRIC" id="fig|1255043.3.peg.1114"/>
<keyword evidence="2" id="KW-1185">Reference proteome</keyword>
<dbReference type="HOGENOM" id="CLU_625467_0_0_6"/>
<reference evidence="1" key="1">
    <citation type="submission" date="2015-12" db="EMBL/GenBank/DDBJ databases">
        <authorList>
            <person name="Tikhonova T.V."/>
            <person name="Pavlov A.R."/>
            <person name="Beletsky A.V."/>
            <person name="Mardanov A.V."/>
            <person name="Sorokin D.Y."/>
            <person name="Ravin N.V."/>
            <person name="Popov V.O."/>
        </authorList>
    </citation>
    <scope>NUCLEOTIDE SEQUENCE</scope>
    <source>
        <strain evidence="1">DSM 14787</strain>
    </source>
</reference>